<name>A0A9Q5DAI3_9BACT</name>
<dbReference type="AlphaFoldDB" id="A0A9Q5DAI3"/>
<accession>A0A9Q5DAI3</accession>
<reference evidence="2" key="1">
    <citation type="submission" date="2020-05" db="EMBL/GenBank/DDBJ databases">
        <title>Chitinophaga laudate sp. nov., isolated from a tropical peat swamp.</title>
        <authorList>
            <person name="Goh C.B.S."/>
            <person name="Lee M.S."/>
            <person name="Parimannan S."/>
            <person name="Pasbakhsh P."/>
            <person name="Yule C.M."/>
            <person name="Rajandas H."/>
            <person name="Loke S."/>
            <person name="Croft L."/>
            <person name="Tan J.B.L."/>
        </authorList>
    </citation>
    <scope>NUCLEOTIDE SEQUENCE</scope>
    <source>
        <strain evidence="2">Mgbs1</strain>
    </source>
</reference>
<gene>
    <name evidence="2" type="ORF">ECE50_016095</name>
</gene>
<organism evidence="2 3">
    <name type="scientific">Chitinophaga solisilvae</name>
    <dbReference type="NCBI Taxonomy" id="1233460"/>
    <lineage>
        <taxon>Bacteria</taxon>
        <taxon>Pseudomonadati</taxon>
        <taxon>Bacteroidota</taxon>
        <taxon>Chitinophagia</taxon>
        <taxon>Chitinophagales</taxon>
        <taxon>Chitinophagaceae</taxon>
        <taxon>Chitinophaga</taxon>
    </lineage>
</organism>
<dbReference type="OrthoDB" id="680468at2"/>
<dbReference type="RefSeq" id="WP_127043897.1">
    <property type="nucleotide sequence ID" value="NZ_JAABOK010000002.1"/>
</dbReference>
<comment type="caution">
    <text evidence="2">The sequence shown here is derived from an EMBL/GenBank/DDBJ whole genome shotgun (WGS) entry which is preliminary data.</text>
</comment>
<keyword evidence="3" id="KW-1185">Reference proteome</keyword>
<proteinExistence type="predicted"/>
<evidence type="ECO:0000313" key="2">
    <source>
        <dbReference type="EMBL" id="NSL88361.1"/>
    </source>
</evidence>
<sequence length="68" mass="7769">MNHEPYDPAKAEEEDKEPILKRLRESIFPIQPTDSLPVRMLKNSGFYLFAIMFGLVSLALVSAIMFVL</sequence>
<protein>
    <submittedName>
        <fullName evidence="2">Uncharacterized protein</fullName>
    </submittedName>
</protein>
<keyword evidence="1" id="KW-1133">Transmembrane helix</keyword>
<dbReference type="Proteomes" id="UP000281028">
    <property type="component" value="Unassembled WGS sequence"/>
</dbReference>
<evidence type="ECO:0000256" key="1">
    <source>
        <dbReference type="SAM" id="Phobius"/>
    </source>
</evidence>
<feature type="transmembrane region" description="Helical" evidence="1">
    <location>
        <begin position="46"/>
        <end position="67"/>
    </location>
</feature>
<keyword evidence="1" id="KW-0812">Transmembrane</keyword>
<evidence type="ECO:0000313" key="3">
    <source>
        <dbReference type="Proteomes" id="UP000281028"/>
    </source>
</evidence>
<keyword evidence="1" id="KW-0472">Membrane</keyword>
<dbReference type="EMBL" id="RIAR02000001">
    <property type="protein sequence ID" value="NSL88361.1"/>
    <property type="molecule type" value="Genomic_DNA"/>
</dbReference>